<evidence type="ECO:0000256" key="4">
    <source>
        <dbReference type="ARBA" id="ARBA00023157"/>
    </source>
</evidence>
<evidence type="ECO:0000313" key="8">
    <source>
        <dbReference type="Proteomes" id="UP001212498"/>
    </source>
</evidence>
<evidence type="ECO:0000256" key="3">
    <source>
        <dbReference type="ARBA" id="ARBA00022729"/>
    </source>
</evidence>
<feature type="region of interest" description="Disordered" evidence="5">
    <location>
        <begin position="538"/>
        <end position="574"/>
    </location>
</feature>
<evidence type="ECO:0000256" key="1">
    <source>
        <dbReference type="ARBA" id="ARBA00004613"/>
    </source>
</evidence>
<dbReference type="Pfam" id="PF13205">
    <property type="entry name" value="Big_5"/>
    <property type="match status" value="2"/>
</dbReference>
<dbReference type="PANTHER" id="PTHR42535:SF2">
    <property type="entry name" value="CHROMOSOME UNDETERMINED SCAFFOLD_146, WHOLE GENOME SHOTGUN SEQUENCE"/>
    <property type="match status" value="1"/>
</dbReference>
<keyword evidence="8" id="KW-1185">Reference proteome</keyword>
<feature type="compositionally biased region" description="Pro residues" evidence="5">
    <location>
        <begin position="977"/>
        <end position="993"/>
    </location>
</feature>
<evidence type="ECO:0000313" key="7">
    <source>
        <dbReference type="EMBL" id="MDA0642563.1"/>
    </source>
</evidence>
<dbReference type="InterPro" id="IPR032812">
    <property type="entry name" value="SbsA_Ig"/>
</dbReference>
<feature type="region of interest" description="Disordered" evidence="5">
    <location>
        <begin position="1"/>
        <end position="46"/>
    </location>
</feature>
<dbReference type="Pfam" id="PF14040">
    <property type="entry name" value="DNase_NucA_NucB"/>
    <property type="match status" value="1"/>
</dbReference>
<evidence type="ECO:0000256" key="2">
    <source>
        <dbReference type="ARBA" id="ARBA00022525"/>
    </source>
</evidence>
<dbReference type="RefSeq" id="WP_271277074.1">
    <property type="nucleotide sequence ID" value="NZ_BAABFD010000005.1"/>
</dbReference>
<keyword evidence="4" id="KW-1015">Disulfide bond</keyword>
<dbReference type="InterPro" id="IPR014755">
    <property type="entry name" value="Cu-Rt/internalin_Ig-like"/>
</dbReference>
<dbReference type="InterPro" id="IPR006558">
    <property type="entry name" value="LamG-like"/>
</dbReference>
<keyword evidence="3" id="KW-0732">Signal</keyword>
<keyword evidence="2" id="KW-0964">Secreted</keyword>
<evidence type="ECO:0000259" key="6">
    <source>
        <dbReference type="SMART" id="SM00560"/>
    </source>
</evidence>
<dbReference type="EMBL" id="JAPNUD010000044">
    <property type="protein sequence ID" value="MDA0642563.1"/>
    <property type="molecule type" value="Genomic_DNA"/>
</dbReference>
<accession>A0ABT4SZ70</accession>
<gene>
    <name evidence="7" type="ORF">OUY24_18165</name>
</gene>
<evidence type="ECO:0000256" key="5">
    <source>
        <dbReference type="SAM" id="MobiDB-lite"/>
    </source>
</evidence>
<dbReference type="InterPro" id="IPR029476">
    <property type="entry name" value="DNase_NucA_NucB"/>
</dbReference>
<organism evidence="7 8">
    <name type="scientific">Nonomuraea ferruginea</name>
    <dbReference type="NCBI Taxonomy" id="46174"/>
    <lineage>
        <taxon>Bacteria</taxon>
        <taxon>Bacillati</taxon>
        <taxon>Actinomycetota</taxon>
        <taxon>Actinomycetes</taxon>
        <taxon>Streptosporangiales</taxon>
        <taxon>Streptosporangiaceae</taxon>
        <taxon>Nonomuraea</taxon>
    </lineage>
</organism>
<feature type="domain" description="LamG-like jellyroll fold" evidence="6">
    <location>
        <begin position="829"/>
        <end position="961"/>
    </location>
</feature>
<comment type="caution">
    <text evidence="7">The sequence shown here is derived from an EMBL/GenBank/DDBJ whole genome shotgun (WGS) entry which is preliminary data.</text>
</comment>
<reference evidence="7 8" key="1">
    <citation type="submission" date="2022-11" db="EMBL/GenBank/DDBJ databases">
        <title>Nonomuraea corallina sp. nov., a new species of the genus Nonomuraea isolated from sea side sediment in Thai sea.</title>
        <authorList>
            <person name="Ngamcharungchit C."/>
            <person name="Matsumoto A."/>
            <person name="Suriyachadkun C."/>
            <person name="Panbangred W."/>
            <person name="Inahashi Y."/>
            <person name="Intra B."/>
        </authorList>
    </citation>
    <scope>NUCLEOTIDE SEQUENCE [LARGE SCALE GENOMIC DNA]</scope>
    <source>
        <strain evidence="7 8">DSM 43553</strain>
    </source>
</reference>
<dbReference type="Proteomes" id="UP001212498">
    <property type="component" value="Unassembled WGS sequence"/>
</dbReference>
<proteinExistence type="predicted"/>
<dbReference type="SMART" id="SM00560">
    <property type="entry name" value="LamGL"/>
    <property type="match status" value="2"/>
</dbReference>
<feature type="compositionally biased region" description="Pro residues" evidence="5">
    <location>
        <begin position="10"/>
        <end position="29"/>
    </location>
</feature>
<feature type="compositionally biased region" description="Polar residues" evidence="5">
    <location>
        <begin position="962"/>
        <end position="973"/>
    </location>
</feature>
<dbReference type="SUPFAM" id="SSF49899">
    <property type="entry name" value="Concanavalin A-like lectins/glucanases"/>
    <property type="match status" value="2"/>
</dbReference>
<feature type="compositionally biased region" description="Polar residues" evidence="5">
    <location>
        <begin position="563"/>
        <end position="574"/>
    </location>
</feature>
<sequence>MSAPAIAQVPTPPPTGTPTPTPKTPPTAPDTPTSKALAQAKKDNRRIEIESLRSENATYYANPDGKTLRMEQHQHPIRVKNAKGDGLTPVDTTLVEADGVIKPKAVKGELTLSAGDDAFVLKSKGSKGSATIGSPGKLPKPTIDGSTATYPSVYGNGIDLVVTATAAGFKQEIVLRERINAPVSFRIPATVPKNMALDKDTAGRPALLSQGKKIADLPPALLLDSVAADLDSDIDAGKVGQATVTLDEGASALVYTPDPAYLADPAVAYPVTLAAFDDDWWEPELGNDTFVNNADYPNGYANSGLDRILVGKSNDGAVRWRSYIRFDEFPADHPIRGATVQNADLVLWNHLSSDCGEFVGSGITAYQVTERWDVSTLTWSSQPRITTTGADTEYAGYAGENCSGAMSYPWDLIHSVDDIVQAWADGEPNYGFQLTAGNESDLRNWRRYRTNEAGGCTTTPRQDCLGTLHPPILTVDFEPPPMETEAVYYSYEGPELTEPPTYEEAVAMRAQTHPDGPNPSPVTYEELQTLGENRSSVPTYVNADHLPDDNPQPEPDTTAPRLGTTTPPSDATDVPTNVQIAAHFTEVVSDAAITVEDAHGVAVAGNASMNSENVKLTFSANTPLAAGSVYTVEVTDAKDRTGNVMTPYTWSFTTGGGTDISLPTVTGTVPARDAVDVPAETTVRVTFSEAVTDVQLTVRDSTNTPVQGTVIPLNNYAEWLFTPNSDLIAETTYQIDVSNAKDATGTSMAPYIWSFTTGAGAPPPTPGLVAAYGMNEGSGISVADSSSQNNNGTGSSTSWANGKFGKALSFNGTSSWVTVQDAASLRLTTGMTLSAWVNPSTVADWSSVVGKELDEGLSYTLYAATDFSAPGGWVQTSPDDSSYVDALTPLPVNTWSHLALTYDNTVLRLFVDGQQVDETPLSGSLFDDGSPLRIGGNAAYSEYFSGLIDEVRVYNRAQSTAEIQADMNTPVGSTTPDPDPTPTPTPTPDPTPDPVPGLVAAYGMEDGSGTTVGDSSGYDNTGAARDTTWATGKHGKALSFNGSSSWVTVQHAASLRLRNALTLSAWVRPSALDGWRTVLLKEHSWGGSYGLYASTGTGPAGWLETDDDAGGSASSNLLPLNQWSHLAVTYNGNAVRLYVNGTQVSQAPLTGELIDDGGRLRIGGNAALGEFYRGLIDEVRVYNRAQTATEIQTDMNIPIGAAAASTAAQRLRQSLAPQIQKLVVDDGQRVDGVTFTSDLTPNLTAWLRAGRDGEAKVEVEVAGKPTKSVKAGKGGKATTDKRLIWSGEVTAKPDDTRISLQVPKGKLRDGEKVRWRARVITGDAHGAWSTWYSLTVSKSQQEGETRKATAPAASSEPPEFSVGHLTAEECEGDRGPGGVYIWKNVYLPFTWCYTHWYGVTLYAMVWDVALQKYVKAPVGWVQFRGSTVINTRIGRQNNDQAWDDPNRKSRDIDVWFKINHMRKTGVTQTATIRTYVKLAGSPSGSQCQPITGTGRQASLPEWEGDKYAQFIIRSNKGNIGPNFLGTCTISPYIEVATPLGDEDFDQFRDPVRIACDTERANFNYEGGCIFQEANRILQYETTSLAHGPVARHIKDAFYNPTAPGTAPVKSDKVVPGNYVAPRGSGQGLPLHRTTDAGLRAETTTQRQKGCNTLTFFVLHECDEYPFNSTWEGGGRKWKMRQPLSDNYSVRYVYHSPNEAAGTRLTWFYWRYRIMDGSPFWVMITTNDNAVYK</sequence>
<dbReference type="PANTHER" id="PTHR42535">
    <property type="entry name" value="OOKINETE PROTEIN, PUTATIVE-RELATED"/>
    <property type="match status" value="1"/>
</dbReference>
<dbReference type="InterPro" id="IPR055372">
    <property type="entry name" value="CBM96"/>
</dbReference>
<dbReference type="Pfam" id="PF24517">
    <property type="entry name" value="CBM96"/>
    <property type="match status" value="1"/>
</dbReference>
<feature type="domain" description="LamG-like jellyroll fold" evidence="6">
    <location>
        <begin position="1059"/>
        <end position="1189"/>
    </location>
</feature>
<dbReference type="NCBIfam" id="NF033679">
    <property type="entry name" value="DNRLRE_dom"/>
    <property type="match status" value="1"/>
</dbReference>
<feature type="region of interest" description="Disordered" evidence="5">
    <location>
        <begin position="962"/>
        <end position="993"/>
    </location>
</feature>
<dbReference type="Pfam" id="PF13385">
    <property type="entry name" value="Laminin_G_3"/>
    <property type="match status" value="2"/>
</dbReference>
<dbReference type="Gene3D" id="2.60.120.200">
    <property type="match status" value="2"/>
</dbReference>
<comment type="subcellular location">
    <subcellularLocation>
        <location evidence="1">Secreted</location>
    </subcellularLocation>
</comment>
<name>A0ABT4SZ70_9ACTN</name>
<dbReference type="Gene3D" id="2.60.40.1220">
    <property type="match status" value="2"/>
</dbReference>
<dbReference type="InterPro" id="IPR013320">
    <property type="entry name" value="ConA-like_dom_sf"/>
</dbReference>
<protein>
    <submittedName>
        <fullName evidence="7">Ig-like domain-containing protein</fullName>
    </submittedName>
</protein>